<dbReference type="PANTHER" id="PTHR36836">
    <property type="entry name" value="COLANIC ACID BIOSYNTHESIS PROTEIN WCAK"/>
    <property type="match status" value="1"/>
</dbReference>
<dbReference type="AlphaFoldDB" id="A0A3A4ZGW0"/>
<sequence length="389" mass="45107">MLNIFILGAFSGINAGDEAILESTLIELTKEFGNVKYIIPSRNTRNISRYQDRYKILTCNLTINFNIPRVIWNYIKLIHLISISDLVIITGSLFYEYKLLNFKQNTFLGMLPFIVVSKLMRKKIGLFSAGIGPIYTKLGEKLISNMVRQLDFMILREKNSGHLAEYMGVSKEKRYVTSDIALLLPQVDNDKLNELLGNENVGTRTIGVNINCYVDSFLRGKSKISRNDFVRVIGDSLKYASHKYKAQIVLFIFGSWDKEINHELMDYIADYDKVKVIDFPKYNSREILSIMGKMDIFLGMRLHSIIFAFSNRTPLISINYAQKCHDFIELINEIDKEISFEELTYKSLTSYIDRVWKDQKEIKRSYTTKSMKFKAESKLSPKILRKFIS</sequence>
<dbReference type="PANTHER" id="PTHR36836:SF1">
    <property type="entry name" value="COLANIC ACID BIOSYNTHESIS PROTEIN WCAK"/>
    <property type="match status" value="1"/>
</dbReference>
<proteinExistence type="predicted"/>
<dbReference type="InterPro" id="IPR007345">
    <property type="entry name" value="Polysacch_pyruvyl_Trfase"/>
</dbReference>
<dbReference type="Proteomes" id="UP000265540">
    <property type="component" value="Unassembled WGS sequence"/>
</dbReference>
<evidence type="ECO:0000313" key="2">
    <source>
        <dbReference type="EMBL" id="RJR28272.1"/>
    </source>
</evidence>
<dbReference type="Pfam" id="PF04230">
    <property type="entry name" value="PS_pyruv_trans"/>
    <property type="match status" value="1"/>
</dbReference>
<reference evidence="2 3" key="1">
    <citation type="journal article" date="2017" name="ISME J.">
        <title>Energy and carbon metabolisms in a deep terrestrial subsurface fluid microbial community.</title>
        <authorList>
            <person name="Momper L."/>
            <person name="Jungbluth S.P."/>
            <person name="Lee M.D."/>
            <person name="Amend J.P."/>
        </authorList>
    </citation>
    <scope>NUCLEOTIDE SEQUENCE [LARGE SCALE GENOMIC DNA]</scope>
    <source>
        <strain evidence="2">SURF_46</strain>
    </source>
</reference>
<dbReference type="GO" id="GO:0016740">
    <property type="term" value="F:transferase activity"/>
    <property type="evidence" value="ECO:0007669"/>
    <property type="project" value="UniProtKB-KW"/>
</dbReference>
<protein>
    <submittedName>
        <fullName evidence="2">Polysaccharide pyruvyl transferase family protein</fullName>
    </submittedName>
</protein>
<keyword evidence="2" id="KW-0808">Transferase</keyword>
<name>A0A3A4ZGW0_UNCKA</name>
<evidence type="ECO:0000259" key="1">
    <source>
        <dbReference type="Pfam" id="PF04230"/>
    </source>
</evidence>
<evidence type="ECO:0000313" key="3">
    <source>
        <dbReference type="Proteomes" id="UP000265540"/>
    </source>
</evidence>
<organism evidence="2 3">
    <name type="scientific">candidate division WWE3 bacterium</name>
    <dbReference type="NCBI Taxonomy" id="2053526"/>
    <lineage>
        <taxon>Bacteria</taxon>
        <taxon>Katanobacteria</taxon>
    </lineage>
</organism>
<feature type="domain" description="Polysaccharide pyruvyl transferase" evidence="1">
    <location>
        <begin position="14"/>
        <end position="320"/>
    </location>
</feature>
<dbReference type="EMBL" id="QZJF01000002">
    <property type="protein sequence ID" value="RJR28272.1"/>
    <property type="molecule type" value="Genomic_DNA"/>
</dbReference>
<accession>A0A3A4ZGW0</accession>
<gene>
    <name evidence="2" type="ORF">C4561_00215</name>
</gene>
<comment type="caution">
    <text evidence="2">The sequence shown here is derived from an EMBL/GenBank/DDBJ whole genome shotgun (WGS) entry which is preliminary data.</text>
</comment>